<evidence type="ECO:0000256" key="3">
    <source>
        <dbReference type="ARBA" id="ARBA00023163"/>
    </source>
</evidence>
<protein>
    <submittedName>
        <fullName evidence="6">SARP family transcriptional regulator</fullName>
    </submittedName>
</protein>
<dbReference type="PANTHER" id="PTHR35807">
    <property type="entry name" value="TRANSCRIPTIONAL REGULATOR REDD-RELATED"/>
    <property type="match status" value="1"/>
</dbReference>
<reference evidence="6 7" key="1">
    <citation type="submission" date="2022-03" db="EMBL/GenBank/DDBJ databases">
        <title>Streptomyces yunnanensis P86,complete genome.</title>
        <authorList>
            <person name="Chen S."/>
            <person name="Zhang Q."/>
        </authorList>
    </citation>
    <scope>NUCLEOTIDE SEQUENCE [LARGE SCALE GENOMIC DNA]</scope>
    <source>
        <strain evidence="6 7">P86</strain>
    </source>
</reference>
<keyword evidence="7" id="KW-1185">Reference proteome</keyword>
<dbReference type="InterPro" id="IPR051677">
    <property type="entry name" value="AfsR-DnrI-RedD_regulator"/>
</dbReference>
<dbReference type="Pfam" id="PF03704">
    <property type="entry name" value="BTAD"/>
    <property type="match status" value="1"/>
</dbReference>
<dbReference type="RefSeq" id="WP_275306169.1">
    <property type="nucleotide sequence ID" value="NZ_CP095749.1"/>
</dbReference>
<dbReference type="InterPro" id="IPR005158">
    <property type="entry name" value="BTAD"/>
</dbReference>
<accession>A0ABY8A1B0</accession>
<organism evidence="6 7">
    <name type="scientific">Streptomyces yunnanensis</name>
    <dbReference type="NCBI Taxonomy" id="156453"/>
    <lineage>
        <taxon>Bacteria</taxon>
        <taxon>Bacillati</taxon>
        <taxon>Actinomycetota</taxon>
        <taxon>Actinomycetes</taxon>
        <taxon>Kitasatosporales</taxon>
        <taxon>Streptomycetaceae</taxon>
        <taxon>Streptomyces</taxon>
    </lineage>
</organism>
<keyword evidence="1" id="KW-0902">Two-component regulatory system</keyword>
<dbReference type="Proteomes" id="UP001218629">
    <property type="component" value="Chromosome"/>
</dbReference>
<dbReference type="InterPro" id="IPR036388">
    <property type="entry name" value="WH-like_DNA-bd_sf"/>
</dbReference>
<dbReference type="Gene3D" id="1.10.10.10">
    <property type="entry name" value="Winged helix-like DNA-binding domain superfamily/Winged helix DNA-binding domain"/>
    <property type="match status" value="1"/>
</dbReference>
<dbReference type="PANTHER" id="PTHR35807:SF1">
    <property type="entry name" value="TRANSCRIPTIONAL REGULATOR REDD"/>
    <property type="match status" value="1"/>
</dbReference>
<evidence type="ECO:0000313" key="6">
    <source>
        <dbReference type="EMBL" id="WEB38464.1"/>
    </source>
</evidence>
<gene>
    <name evidence="6" type="ORF">MOV08_03530</name>
</gene>
<evidence type="ECO:0000313" key="7">
    <source>
        <dbReference type="Proteomes" id="UP001218629"/>
    </source>
</evidence>
<evidence type="ECO:0000256" key="1">
    <source>
        <dbReference type="ARBA" id="ARBA00023012"/>
    </source>
</evidence>
<dbReference type="Gene3D" id="1.25.40.10">
    <property type="entry name" value="Tetratricopeptide repeat domain"/>
    <property type="match status" value="1"/>
</dbReference>
<keyword evidence="2" id="KW-0805">Transcription regulation</keyword>
<dbReference type="InterPro" id="IPR011990">
    <property type="entry name" value="TPR-like_helical_dom_sf"/>
</dbReference>
<name>A0ABY8A1B0_9ACTN</name>
<evidence type="ECO:0000256" key="2">
    <source>
        <dbReference type="ARBA" id="ARBA00023015"/>
    </source>
</evidence>
<keyword evidence="3" id="KW-0804">Transcription</keyword>
<dbReference type="SMART" id="SM01043">
    <property type="entry name" value="BTAD"/>
    <property type="match status" value="1"/>
</dbReference>
<evidence type="ECO:0000259" key="5">
    <source>
        <dbReference type="SMART" id="SM01043"/>
    </source>
</evidence>
<feature type="domain" description="Bacterial transcriptional activator" evidence="5">
    <location>
        <begin position="140"/>
        <end position="272"/>
    </location>
</feature>
<evidence type="ECO:0000256" key="4">
    <source>
        <dbReference type="SAM" id="MobiDB-lite"/>
    </source>
</evidence>
<sequence length="300" mass="32053">MSRSTGTELGVVRDTPADHPPEAGGTRHRPPPPRSRGARVELLGGFRLVTDDDPARIPAGSERLLAFVALRYGAVPRGLVAESLWPDVSECRAYASLRSALNRLRCAGCGMLDVGPGALALAGGVGVDFRELKPLAHLLVDSSVASPGTSVCLGLGASEIDALSQDLLPGWCDEWALREAEEWRQLRMHALEALATRFIRAQHFGHAVCAAGAAVRAEPLRETARAVLIKAHLAEGNQSEALREFQRYRSLLQAELGLRPTSRLLGLVADLRSAASRCAACPATYREPVASGYDASVTPR</sequence>
<proteinExistence type="predicted"/>
<dbReference type="EMBL" id="CP095749">
    <property type="protein sequence ID" value="WEB38464.1"/>
    <property type="molecule type" value="Genomic_DNA"/>
</dbReference>
<feature type="region of interest" description="Disordered" evidence="4">
    <location>
        <begin position="1"/>
        <end position="37"/>
    </location>
</feature>
<dbReference type="SUPFAM" id="SSF48452">
    <property type="entry name" value="TPR-like"/>
    <property type="match status" value="1"/>
</dbReference>